<dbReference type="CDD" id="cd11386">
    <property type="entry name" value="MCP_signal"/>
    <property type="match status" value="1"/>
</dbReference>
<keyword evidence="7" id="KW-0812">Transmembrane</keyword>
<dbReference type="RefSeq" id="WP_368502811.1">
    <property type="nucleotide sequence ID" value="NZ_CP162550.1"/>
</dbReference>
<evidence type="ECO:0000256" key="4">
    <source>
        <dbReference type="ARBA" id="ARBA00023224"/>
    </source>
</evidence>
<keyword evidence="3 7" id="KW-0472">Membrane</keyword>
<comment type="subcellular location">
    <subcellularLocation>
        <location evidence="1">Cell membrane</location>
    </subcellularLocation>
</comment>
<dbReference type="Gene3D" id="1.10.287.950">
    <property type="entry name" value="Methyl-accepting chemotaxis protein"/>
    <property type="match status" value="1"/>
</dbReference>
<accession>A0AB39BN03</accession>
<evidence type="ECO:0000256" key="5">
    <source>
        <dbReference type="ARBA" id="ARBA00029447"/>
    </source>
</evidence>
<dbReference type="PROSITE" id="PS50111">
    <property type="entry name" value="CHEMOTAXIS_TRANSDUC_2"/>
    <property type="match status" value="1"/>
</dbReference>
<gene>
    <name evidence="10" type="ORF">AB3N04_00305</name>
</gene>
<keyword evidence="4 6" id="KW-0807">Transducer</keyword>
<dbReference type="PANTHER" id="PTHR32089:SF112">
    <property type="entry name" value="LYSOZYME-LIKE PROTEIN-RELATED"/>
    <property type="match status" value="1"/>
</dbReference>
<proteinExistence type="inferred from homology"/>
<dbReference type="SMART" id="SM00283">
    <property type="entry name" value="MA"/>
    <property type="match status" value="1"/>
</dbReference>
<feature type="transmembrane region" description="Helical" evidence="7">
    <location>
        <begin position="44"/>
        <end position="68"/>
    </location>
</feature>
<sequence>MKNINLKGIELKLIGAIVVSLLISSPISAYLYSLIAQYVPGGYAVYVNTFVTLIVTTTFILIFARIIIIRPLNLVELSIKQASKGDLTTLIEYQSNDEIGRLSSSFNEMINNLNHIIKKTNQTVFEVTEHSSQLNTVAEENNRAIEQITYSIHEINGGAEGQVESAHDLVDVAKEVSSNMSESASSIQKVSTLAMSTNEKAIKGNEMVIDTINQMNAIHQSVGHASGVISSLEEKSKTIGDVVGIITGIADQTNLLALNATIEAARAGEHGRGVAIVAEEVRKLAEQSTRAGEDIKNIIIDIQSETIQAVKFMDEGKLVVKQGIEKVDQTGKGFTGILEDIKEISKQTQEISVIVENVNQHSLSMVTKIDDVAVISEQASGSIQNVSASAQEQNASMEEISASVTLLNKMAHELLKELQTFKVA</sequence>
<feature type="domain" description="Methyl-accepting transducer" evidence="8">
    <location>
        <begin position="137"/>
        <end position="408"/>
    </location>
</feature>
<comment type="similarity">
    <text evidence="5">Belongs to the methyl-accepting chemotaxis (MCP) protein family.</text>
</comment>
<dbReference type="Pfam" id="PF00672">
    <property type="entry name" value="HAMP"/>
    <property type="match status" value="1"/>
</dbReference>
<keyword evidence="7" id="KW-1133">Transmembrane helix</keyword>
<evidence type="ECO:0000259" key="8">
    <source>
        <dbReference type="PROSITE" id="PS50111"/>
    </source>
</evidence>
<evidence type="ECO:0000313" key="10">
    <source>
        <dbReference type="EMBL" id="XDI35197.1"/>
    </source>
</evidence>
<dbReference type="InterPro" id="IPR004089">
    <property type="entry name" value="MCPsignal_dom"/>
</dbReference>
<evidence type="ECO:0000256" key="3">
    <source>
        <dbReference type="ARBA" id="ARBA00023136"/>
    </source>
</evidence>
<dbReference type="Pfam" id="PF00015">
    <property type="entry name" value="MCPsignal"/>
    <property type="match status" value="1"/>
</dbReference>
<dbReference type="InterPro" id="IPR004090">
    <property type="entry name" value="Chemotax_Me-accpt_rcpt"/>
</dbReference>
<keyword evidence="2" id="KW-1003">Cell membrane</keyword>
<dbReference type="Gene3D" id="6.10.340.10">
    <property type="match status" value="1"/>
</dbReference>
<dbReference type="EMBL" id="CP162550">
    <property type="protein sequence ID" value="XDI35197.1"/>
    <property type="molecule type" value="Genomic_DNA"/>
</dbReference>
<evidence type="ECO:0000256" key="7">
    <source>
        <dbReference type="SAM" id="Phobius"/>
    </source>
</evidence>
<dbReference type="GO" id="GO:0005886">
    <property type="term" value="C:plasma membrane"/>
    <property type="evidence" value="ECO:0007669"/>
    <property type="project" value="UniProtKB-SubCell"/>
</dbReference>
<protein>
    <submittedName>
        <fullName evidence="10">Methyl-accepting chemotaxis protein</fullName>
    </submittedName>
</protein>
<dbReference type="GO" id="GO:0007165">
    <property type="term" value="P:signal transduction"/>
    <property type="evidence" value="ECO:0007669"/>
    <property type="project" value="UniProtKB-KW"/>
</dbReference>
<evidence type="ECO:0000256" key="6">
    <source>
        <dbReference type="PROSITE-ProRule" id="PRU00284"/>
    </source>
</evidence>
<dbReference type="PANTHER" id="PTHR32089">
    <property type="entry name" value="METHYL-ACCEPTING CHEMOTAXIS PROTEIN MCPB"/>
    <property type="match status" value="1"/>
</dbReference>
<evidence type="ECO:0000256" key="2">
    <source>
        <dbReference type="ARBA" id="ARBA00022475"/>
    </source>
</evidence>
<dbReference type="PRINTS" id="PR00260">
    <property type="entry name" value="CHEMTRNSDUCR"/>
</dbReference>
<evidence type="ECO:0000259" key="9">
    <source>
        <dbReference type="PROSITE" id="PS50885"/>
    </source>
</evidence>
<evidence type="ECO:0000256" key="1">
    <source>
        <dbReference type="ARBA" id="ARBA00004236"/>
    </source>
</evidence>
<organism evidence="10">
    <name type="scientific">Alkalihalophilus sp. As8PL</name>
    <dbReference type="NCBI Taxonomy" id="3237103"/>
    <lineage>
        <taxon>Bacteria</taxon>
        <taxon>Bacillati</taxon>
        <taxon>Bacillota</taxon>
        <taxon>Bacilli</taxon>
        <taxon>Bacillales</taxon>
        <taxon>Bacillaceae</taxon>
        <taxon>Alkalihalophilus</taxon>
    </lineage>
</organism>
<keyword evidence="10" id="KW-0614">Plasmid</keyword>
<dbReference type="AlphaFoldDB" id="A0AB39BN03"/>
<feature type="transmembrane region" description="Helical" evidence="7">
    <location>
        <begin position="12"/>
        <end position="32"/>
    </location>
</feature>
<dbReference type="CDD" id="cd06225">
    <property type="entry name" value="HAMP"/>
    <property type="match status" value="1"/>
</dbReference>
<dbReference type="PROSITE" id="PS50885">
    <property type="entry name" value="HAMP"/>
    <property type="match status" value="1"/>
</dbReference>
<feature type="domain" description="HAMP" evidence="9">
    <location>
        <begin position="66"/>
        <end position="118"/>
    </location>
</feature>
<dbReference type="SMART" id="SM00304">
    <property type="entry name" value="HAMP"/>
    <property type="match status" value="1"/>
</dbReference>
<reference evidence="10" key="1">
    <citation type="submission" date="2024-07" db="EMBL/GenBank/DDBJ databases">
        <title>Identification and characteristics of an arsenic-resistant bacterial isolate, which belongs to a novel species.</title>
        <authorList>
            <person name="Juszczyk A."/>
            <person name="Kowalczyk A."/>
            <person name="Was K."/>
            <person name="Kosowicz W."/>
            <person name="Budzyn A."/>
            <person name="Latowski D."/>
        </authorList>
    </citation>
    <scope>NUCLEOTIDE SEQUENCE</scope>
    <source>
        <strain evidence="10">As8PL</strain>
        <plasmid evidence="10">unnamed</plasmid>
    </source>
</reference>
<name>A0AB39BN03_9BACI</name>
<dbReference type="GO" id="GO:0004888">
    <property type="term" value="F:transmembrane signaling receptor activity"/>
    <property type="evidence" value="ECO:0007669"/>
    <property type="project" value="InterPro"/>
</dbReference>
<dbReference type="GO" id="GO:0006935">
    <property type="term" value="P:chemotaxis"/>
    <property type="evidence" value="ECO:0007669"/>
    <property type="project" value="InterPro"/>
</dbReference>
<dbReference type="SUPFAM" id="SSF58104">
    <property type="entry name" value="Methyl-accepting chemotaxis protein (MCP) signaling domain"/>
    <property type="match status" value="1"/>
</dbReference>
<geneLocation type="plasmid" evidence="10">
    <name>unnamed</name>
</geneLocation>
<dbReference type="InterPro" id="IPR003660">
    <property type="entry name" value="HAMP_dom"/>
</dbReference>